<evidence type="ECO:0000256" key="1">
    <source>
        <dbReference type="ARBA" id="ARBA00008072"/>
    </source>
</evidence>
<evidence type="ECO:0000313" key="4">
    <source>
        <dbReference type="EMBL" id="CRG83938.1"/>
    </source>
</evidence>
<dbReference type="Pfam" id="PF00107">
    <property type="entry name" value="ADH_zinc_N"/>
    <property type="match status" value="1"/>
</dbReference>
<reference evidence="4 5" key="1">
    <citation type="submission" date="2015-04" db="EMBL/GenBank/DDBJ databases">
        <authorList>
            <person name="Syromyatnikov M.Y."/>
            <person name="Popov V.N."/>
        </authorList>
    </citation>
    <scope>NUCLEOTIDE SEQUENCE [LARGE SCALE GENOMIC DNA]</scope>
    <source>
        <strain evidence="4">WF-38-12</strain>
    </source>
</reference>
<keyword evidence="2" id="KW-0560">Oxidoreductase</keyword>
<dbReference type="Pfam" id="PF08240">
    <property type="entry name" value="ADH_N"/>
    <property type="match status" value="1"/>
</dbReference>
<dbReference type="PANTHER" id="PTHR45348:SF2">
    <property type="entry name" value="ZINC-TYPE ALCOHOL DEHYDROGENASE-LIKE PROTEIN C2E1P3.01"/>
    <property type="match status" value="1"/>
</dbReference>
<dbReference type="Gene3D" id="3.90.180.10">
    <property type="entry name" value="Medium-chain alcohol dehydrogenases, catalytic domain"/>
    <property type="match status" value="1"/>
</dbReference>
<comment type="similarity">
    <text evidence="1">Belongs to the zinc-containing alcohol dehydrogenase family.</text>
</comment>
<organism evidence="4 5">
    <name type="scientific">Talaromyces islandicus</name>
    <name type="common">Penicillium islandicum</name>
    <dbReference type="NCBI Taxonomy" id="28573"/>
    <lineage>
        <taxon>Eukaryota</taxon>
        <taxon>Fungi</taxon>
        <taxon>Dikarya</taxon>
        <taxon>Ascomycota</taxon>
        <taxon>Pezizomycotina</taxon>
        <taxon>Eurotiomycetes</taxon>
        <taxon>Eurotiomycetidae</taxon>
        <taxon>Eurotiales</taxon>
        <taxon>Trichocomaceae</taxon>
        <taxon>Talaromyces</taxon>
        <taxon>Talaromyces sect. Islandici</taxon>
    </lineage>
</organism>
<name>A0A0U1LLR8_TALIS</name>
<dbReference type="CDD" id="cd08249">
    <property type="entry name" value="enoyl_reductase_like"/>
    <property type="match status" value="1"/>
</dbReference>
<accession>A0A0U1LLR8</accession>
<dbReference type="InterPro" id="IPR013149">
    <property type="entry name" value="ADH-like_C"/>
</dbReference>
<dbReference type="SUPFAM" id="SSF51735">
    <property type="entry name" value="NAD(P)-binding Rossmann-fold domains"/>
    <property type="match status" value="1"/>
</dbReference>
<sequence>MSNNALVVRVVDGQPRLVKESVATPVPGKNQVLVKISHVAQNPTDVQSFDGNVFGDGAILGCDFAGEVVETGSEATRLQKGDIIAGLVWGGEIKGLGAYSEYVLADDAISFKVPKNIPLAEASTVPLALTTSWLALFSKGCLDIDRSNARGASILVWGGSSSVGLYAIQLAAVYGMNVITTCSPRHENLVRSYGAKHVFDYREEEIANKIKQAVPDIQYTFDTIGSTSSSTTSSLAMRGGKLCTVRPGKENTDNVASHIAVSDVLVWTAFLKDHRYGSFHWPASKEDFELSRELFDKLPGWIANGTIKPNTAKVLKGLEDISKGFDEYHAGKISGYKIVYDLGTAA</sequence>
<dbReference type="Proteomes" id="UP000054383">
    <property type="component" value="Unassembled WGS sequence"/>
</dbReference>
<dbReference type="InterPro" id="IPR036291">
    <property type="entry name" value="NAD(P)-bd_dom_sf"/>
</dbReference>
<dbReference type="InterPro" id="IPR011032">
    <property type="entry name" value="GroES-like_sf"/>
</dbReference>
<dbReference type="InterPro" id="IPR047122">
    <property type="entry name" value="Trans-enoyl_RdTase-like"/>
</dbReference>
<proteinExistence type="inferred from homology"/>
<dbReference type="STRING" id="28573.A0A0U1LLR8"/>
<evidence type="ECO:0000313" key="5">
    <source>
        <dbReference type="Proteomes" id="UP000054383"/>
    </source>
</evidence>
<evidence type="ECO:0000259" key="3">
    <source>
        <dbReference type="SMART" id="SM00829"/>
    </source>
</evidence>
<gene>
    <name evidence="4" type="ORF">PISL3812_01294</name>
</gene>
<keyword evidence="5" id="KW-1185">Reference proteome</keyword>
<dbReference type="SMART" id="SM00829">
    <property type="entry name" value="PKS_ER"/>
    <property type="match status" value="1"/>
</dbReference>
<feature type="domain" description="Enoyl reductase (ER)" evidence="3">
    <location>
        <begin position="13"/>
        <end position="339"/>
    </location>
</feature>
<dbReference type="OrthoDB" id="9992527at2759"/>
<dbReference type="PANTHER" id="PTHR45348">
    <property type="entry name" value="HYPOTHETICAL OXIDOREDUCTASE (EUROFUNG)"/>
    <property type="match status" value="1"/>
</dbReference>
<dbReference type="OMA" id="RSYGAKH"/>
<dbReference type="InterPro" id="IPR020843">
    <property type="entry name" value="ER"/>
</dbReference>
<evidence type="ECO:0000256" key="2">
    <source>
        <dbReference type="ARBA" id="ARBA00023002"/>
    </source>
</evidence>
<dbReference type="GO" id="GO:0016651">
    <property type="term" value="F:oxidoreductase activity, acting on NAD(P)H"/>
    <property type="evidence" value="ECO:0007669"/>
    <property type="project" value="InterPro"/>
</dbReference>
<dbReference type="InterPro" id="IPR013154">
    <property type="entry name" value="ADH-like_N"/>
</dbReference>
<dbReference type="EMBL" id="CVMT01000001">
    <property type="protein sequence ID" value="CRG83938.1"/>
    <property type="molecule type" value="Genomic_DNA"/>
</dbReference>
<dbReference type="AlphaFoldDB" id="A0A0U1LLR8"/>
<dbReference type="Gene3D" id="3.40.50.720">
    <property type="entry name" value="NAD(P)-binding Rossmann-like Domain"/>
    <property type="match status" value="1"/>
</dbReference>
<dbReference type="SUPFAM" id="SSF50129">
    <property type="entry name" value="GroES-like"/>
    <property type="match status" value="1"/>
</dbReference>
<protein>
    <submittedName>
        <fullName evidence="4">Zinc-type alcohol dehydrogenase-like protein C2E1P3,01</fullName>
    </submittedName>
</protein>